<name>A0ABQ8NPH5_PYRGI</name>
<feature type="domain" description="Prion-inhibition and propagation HeLo" evidence="2">
    <location>
        <begin position="5"/>
        <end position="214"/>
    </location>
</feature>
<proteinExistence type="predicted"/>
<dbReference type="InterPro" id="IPR029498">
    <property type="entry name" value="HeLo_dom"/>
</dbReference>
<dbReference type="InterPro" id="IPR038305">
    <property type="entry name" value="HeLo_sf"/>
</dbReference>
<dbReference type="Gene3D" id="1.20.120.1020">
    <property type="entry name" value="Prion-inhibition and propagation, HeLo domain"/>
    <property type="match status" value="1"/>
</dbReference>
<protein>
    <recommendedName>
        <fullName evidence="2">Prion-inhibition and propagation HeLo domain-containing protein</fullName>
    </recommendedName>
</protein>
<comment type="caution">
    <text evidence="3">The sequence shown here is derived from an EMBL/GenBank/DDBJ whole genome shotgun (WGS) entry which is preliminary data.</text>
</comment>
<organism evidence="3 4">
    <name type="scientific">Pyricularia grisea</name>
    <name type="common">Crabgrass-specific blast fungus</name>
    <name type="synonym">Magnaporthe grisea</name>
    <dbReference type="NCBI Taxonomy" id="148305"/>
    <lineage>
        <taxon>Eukaryota</taxon>
        <taxon>Fungi</taxon>
        <taxon>Dikarya</taxon>
        <taxon>Ascomycota</taxon>
        <taxon>Pezizomycotina</taxon>
        <taxon>Sordariomycetes</taxon>
        <taxon>Sordariomycetidae</taxon>
        <taxon>Magnaporthales</taxon>
        <taxon>Pyriculariaceae</taxon>
        <taxon>Pyricularia</taxon>
    </lineage>
</organism>
<gene>
    <name evidence="3" type="ORF">MCOR33_004182</name>
</gene>
<dbReference type="SUPFAM" id="SSF56112">
    <property type="entry name" value="Protein kinase-like (PK-like)"/>
    <property type="match status" value="1"/>
</dbReference>
<keyword evidence="4" id="KW-1185">Reference proteome</keyword>
<evidence type="ECO:0000259" key="2">
    <source>
        <dbReference type="Pfam" id="PF14479"/>
    </source>
</evidence>
<dbReference type="Proteomes" id="UP001059893">
    <property type="component" value="Unassembled WGS sequence"/>
</dbReference>
<reference evidence="3" key="1">
    <citation type="submission" date="2021-01" db="EMBL/GenBank/DDBJ databases">
        <title>Deciphering the adaptive evolutionary patterns associated with biogeogrpahic diversity in the finger millet blast pathogen Magnaporthe oryzae in Eastern Africa.</title>
        <authorList>
            <person name="Onyema G."/>
            <person name="Shittu T.A."/>
            <person name="Dodsworth S."/>
            <person name="Devilliers S."/>
            <person name="Muthumeenakshi S."/>
            <person name="Sreenivasaprasad S."/>
        </authorList>
    </citation>
    <scope>NUCLEOTIDE SEQUENCE</scope>
    <source>
        <strain evidence="3">D15/s37</strain>
    </source>
</reference>
<evidence type="ECO:0000313" key="4">
    <source>
        <dbReference type="Proteomes" id="UP001059893"/>
    </source>
</evidence>
<feature type="compositionally biased region" description="Basic residues" evidence="1">
    <location>
        <begin position="333"/>
        <end position="342"/>
    </location>
</feature>
<feature type="region of interest" description="Disordered" evidence="1">
    <location>
        <begin position="573"/>
        <end position="594"/>
    </location>
</feature>
<evidence type="ECO:0000313" key="3">
    <source>
        <dbReference type="EMBL" id="KAI6300071.1"/>
    </source>
</evidence>
<accession>A0ABQ8NPH5</accession>
<dbReference type="InterPro" id="IPR011009">
    <property type="entry name" value="Kinase-like_dom_sf"/>
</dbReference>
<dbReference type="EMBL" id="JABSND010000058">
    <property type="protein sequence ID" value="KAI6300071.1"/>
    <property type="molecule type" value="Genomic_DNA"/>
</dbReference>
<dbReference type="Pfam" id="PF14479">
    <property type="entry name" value="HeLo"/>
    <property type="match status" value="1"/>
</dbReference>
<feature type="region of interest" description="Disordered" evidence="1">
    <location>
        <begin position="532"/>
        <end position="555"/>
    </location>
</feature>
<dbReference type="PANTHER" id="PTHR37542">
    <property type="entry name" value="HELO DOMAIN-CONTAINING PROTEIN-RELATED"/>
    <property type="match status" value="1"/>
</dbReference>
<feature type="region of interest" description="Disordered" evidence="1">
    <location>
        <begin position="328"/>
        <end position="367"/>
    </location>
</feature>
<dbReference type="Gene3D" id="1.10.510.10">
    <property type="entry name" value="Transferase(Phosphotransferase) domain 1"/>
    <property type="match status" value="1"/>
</dbReference>
<dbReference type="PANTHER" id="PTHR37542:SF3">
    <property type="entry name" value="PRION-INHIBITION AND PROPAGATION HELO DOMAIN-CONTAINING PROTEIN"/>
    <property type="match status" value="1"/>
</dbReference>
<evidence type="ECO:0000256" key="1">
    <source>
        <dbReference type="SAM" id="MobiDB-lite"/>
    </source>
</evidence>
<feature type="compositionally biased region" description="Acidic residues" evidence="1">
    <location>
        <begin position="352"/>
        <end position="365"/>
    </location>
</feature>
<sequence>MEVAGLAIGLVSLYTTCRDCYSFFTAVQNADASSSTHLRELEIQQSILKAWGFHWEIQNEQTGPSEAKPSGHGTRQTQTKLRQYLSNNRFKAEGVFKTLAAIVDTLSDRNKLVKRYGIELQPAQQVTQDASQSSWTLTSQMLQLFIQDTKLEDFKPVVSEARNRLSLLNKFKWALKDRDGFKKLIADLRSHSESLYRLCPDTAFESMNIYLTMDCLATQESPAGLRWTSRLALEHANADEGSSVRDGYTLLAATATLKASVNQSRGRVEQGATDGDLVLTSIGEEHGGQLKHLGKGLALFQDQVVYVEMRDYRGPPLDLTPEQKMRLKLHGDRLRKKSKKRYPTLDPGGSETDGDSDETEDDEPIELIRPADPKLRLLITNFFNTFYGSNKMNSVYGLDIAGIVDHTQGDKKGHYSILYKLPGSIGVQTRERPAENLKLRAPVTLKSLIDMGRGNDVSSSLGARFELARKLVRAVCLLHSSGWLHKNIRAESVIFFPEHVTELQKDRYELRIKIDVSNPSLMGYIFSRPDDVPKGVHRNPSPTAEPASPRLGGGRLETDVRVWDGPFSRFSTSYQPAPRRPPIHMPGEQTKKKPKQVNVSGFTLDYYQHPAKHADPMCLYRHAYDVYSLGILLLEVGLWETLRDHYTTPGDDQDFYEQRRLICRVYLDKLRWTCGDTYADVVLNCLMVDSGDDEIAKAGERELCARIVADLEGCKA</sequence>